<evidence type="ECO:0000256" key="11">
    <source>
        <dbReference type="SAM" id="Phobius"/>
    </source>
</evidence>
<comment type="subcellular location">
    <subcellularLocation>
        <location evidence="2">Cellular thylakoid membrane</location>
        <topology evidence="2">Single-pass membrane protein</topology>
    </subcellularLocation>
</comment>
<keyword evidence="7" id="KW-0603">Photosystem I</keyword>
<name>A0A0H3K775_SYNP6</name>
<evidence type="ECO:0000256" key="5">
    <source>
        <dbReference type="ARBA" id="ARBA00022531"/>
    </source>
</evidence>
<dbReference type="GO" id="GO:0009522">
    <property type="term" value="C:photosystem I"/>
    <property type="evidence" value="ECO:0007669"/>
    <property type="project" value="UniProtKB-KW"/>
</dbReference>
<keyword evidence="10 11" id="KW-0472">Membrane</keyword>
<dbReference type="GO" id="GO:0015979">
    <property type="term" value="P:photosynthesis"/>
    <property type="evidence" value="ECO:0007669"/>
    <property type="project" value="UniProtKB-KW"/>
</dbReference>
<keyword evidence="5" id="KW-0602">Photosynthesis</keyword>
<dbReference type="SMR" id="A0A0H3K775"/>
<comment type="similarity">
    <text evidence="3">Belongs to the PsaI family.</text>
</comment>
<protein>
    <recommendedName>
        <fullName evidence="4">Photosystem I reaction center subunit VIII</fullName>
    </recommendedName>
</protein>
<dbReference type="NCBIfam" id="TIGR03052">
    <property type="entry name" value="PS_I_psaI"/>
    <property type="match status" value="1"/>
</dbReference>
<dbReference type="AlphaFoldDB" id="A0A0H3K775"/>
<evidence type="ECO:0000256" key="2">
    <source>
        <dbReference type="ARBA" id="ARBA00004376"/>
    </source>
</evidence>
<comment type="function">
    <text evidence="1">May help in the organization of the PsaL subunit.</text>
</comment>
<accession>A0A0H3K775</accession>
<proteinExistence type="inferred from homology"/>
<evidence type="ECO:0000256" key="10">
    <source>
        <dbReference type="ARBA" id="ARBA00023136"/>
    </source>
</evidence>
<evidence type="ECO:0000313" key="12">
    <source>
        <dbReference type="EMBL" id="BAD79950.1"/>
    </source>
</evidence>
<gene>
    <name evidence="12" type="primary">psaI</name>
    <name evidence="12" type="ordered locus">syc1760_d</name>
</gene>
<evidence type="ECO:0000256" key="7">
    <source>
        <dbReference type="ARBA" id="ARBA00022836"/>
    </source>
</evidence>
<dbReference type="NCBIfam" id="NF008830">
    <property type="entry name" value="PRK11877.1"/>
    <property type="match status" value="1"/>
</dbReference>
<organism evidence="12 13">
    <name type="scientific">Synechococcus sp. (strain ATCC 27144 / PCC 6301 / SAUG 1402/1)</name>
    <name type="common">Anacystis nidulans</name>
    <dbReference type="NCBI Taxonomy" id="269084"/>
    <lineage>
        <taxon>Bacteria</taxon>
        <taxon>Bacillati</taxon>
        <taxon>Cyanobacteriota</taxon>
        <taxon>Cyanophyceae</taxon>
        <taxon>Synechococcales</taxon>
        <taxon>Synechococcaceae</taxon>
        <taxon>Synechococcus</taxon>
    </lineage>
</organism>
<sequence length="38" mass="4003">MSGDFAAAFLPTIFVPLVGLGLPAVLMSLLFTYIESEA</sequence>
<dbReference type="eggNOG" id="ENOG5033AVJ">
    <property type="taxonomic scope" value="Bacteria"/>
</dbReference>
<dbReference type="RefSeq" id="WP_011244070.1">
    <property type="nucleotide sequence ID" value="NC_006576.1"/>
</dbReference>
<reference evidence="12 13" key="1">
    <citation type="journal article" date="2007" name="Photosyn. Res.">
        <title>Complete nucleotide sequence of the freshwater unicellular cyanobacterium Synechococcus elongatus PCC 6301 chromosome: gene content and organization.</title>
        <authorList>
            <person name="Sugita C."/>
            <person name="Ogata K."/>
            <person name="Shikata M."/>
            <person name="Jikuya H."/>
            <person name="Takano J."/>
            <person name="Furumichi M."/>
            <person name="Kanehisa M."/>
            <person name="Omata T."/>
            <person name="Sugiura M."/>
            <person name="Sugita M."/>
        </authorList>
    </citation>
    <scope>NUCLEOTIDE SEQUENCE [LARGE SCALE GENOMIC DNA]</scope>
    <source>
        <strain evidence="13">ATCC 27144 / PCC 6301 / SAUG 1402/1</strain>
    </source>
</reference>
<dbReference type="GeneID" id="72431230"/>
<evidence type="ECO:0000256" key="4">
    <source>
        <dbReference type="ARBA" id="ARBA00019929"/>
    </source>
</evidence>
<dbReference type="EMBL" id="AP008231">
    <property type="protein sequence ID" value="BAD79950.1"/>
    <property type="molecule type" value="Genomic_DNA"/>
</dbReference>
<keyword evidence="8 11" id="KW-1133">Transmembrane helix</keyword>
<evidence type="ECO:0000256" key="9">
    <source>
        <dbReference type="ARBA" id="ARBA00023078"/>
    </source>
</evidence>
<dbReference type="GO" id="GO:0031676">
    <property type="term" value="C:plasma membrane-derived thylakoid membrane"/>
    <property type="evidence" value="ECO:0007669"/>
    <property type="project" value="UniProtKB-SubCell"/>
</dbReference>
<feature type="transmembrane region" description="Helical" evidence="11">
    <location>
        <begin position="6"/>
        <end position="34"/>
    </location>
</feature>
<dbReference type="KEGG" id="syc:syc1760_d"/>
<evidence type="ECO:0000256" key="6">
    <source>
        <dbReference type="ARBA" id="ARBA00022692"/>
    </source>
</evidence>
<dbReference type="InterPro" id="IPR036357">
    <property type="entry name" value="PSI_PsaI_sf"/>
</dbReference>
<evidence type="ECO:0000256" key="3">
    <source>
        <dbReference type="ARBA" id="ARBA00005252"/>
    </source>
</evidence>
<evidence type="ECO:0000256" key="1">
    <source>
        <dbReference type="ARBA" id="ARBA00003541"/>
    </source>
</evidence>
<dbReference type="Proteomes" id="UP000001175">
    <property type="component" value="Chromosome"/>
</dbReference>
<keyword evidence="9" id="KW-0793">Thylakoid</keyword>
<evidence type="ECO:0000256" key="8">
    <source>
        <dbReference type="ARBA" id="ARBA00022989"/>
    </source>
</evidence>
<keyword evidence="6 11" id="KW-0812">Transmembrane</keyword>
<dbReference type="InterPro" id="IPR001302">
    <property type="entry name" value="PSI_PsaI"/>
</dbReference>
<evidence type="ECO:0000313" key="13">
    <source>
        <dbReference type="Proteomes" id="UP000001175"/>
    </source>
</evidence>
<dbReference type="SUPFAM" id="SSF81540">
    <property type="entry name" value="Subunit VIII of photosystem I reaction centre, PsaI"/>
    <property type="match status" value="1"/>
</dbReference>
<dbReference type="Pfam" id="PF00796">
    <property type="entry name" value="PSI_8"/>
    <property type="match status" value="1"/>
</dbReference>